<feature type="non-terminal residue" evidence="1">
    <location>
        <position position="55"/>
    </location>
</feature>
<sequence length="55" mass="6065">MSLWDYVVKKSVRGACTCGKCIDAPKNPEKLQPKGHTANLVFFKVAKQDNPDASE</sequence>
<accession>X1G0P2</accession>
<proteinExistence type="predicted"/>
<gene>
    <name evidence="1" type="ORF">S01H4_65545</name>
</gene>
<reference evidence="1" key="1">
    <citation type="journal article" date="2014" name="Front. Microbiol.">
        <title>High frequency of phylogenetically diverse reductive dehalogenase-homologous genes in deep subseafloor sedimentary metagenomes.</title>
        <authorList>
            <person name="Kawai M."/>
            <person name="Futagami T."/>
            <person name="Toyoda A."/>
            <person name="Takaki Y."/>
            <person name="Nishi S."/>
            <person name="Hori S."/>
            <person name="Arai W."/>
            <person name="Tsubouchi T."/>
            <person name="Morono Y."/>
            <person name="Uchiyama I."/>
            <person name="Ito T."/>
            <person name="Fujiyama A."/>
            <person name="Inagaki F."/>
            <person name="Takami H."/>
        </authorList>
    </citation>
    <scope>NUCLEOTIDE SEQUENCE</scope>
    <source>
        <strain evidence="1">Expedition CK06-06</strain>
    </source>
</reference>
<comment type="caution">
    <text evidence="1">The sequence shown here is derived from an EMBL/GenBank/DDBJ whole genome shotgun (WGS) entry which is preliminary data.</text>
</comment>
<dbReference type="AlphaFoldDB" id="X1G0P2"/>
<name>X1G0P2_9ZZZZ</name>
<dbReference type="EMBL" id="BART01040153">
    <property type="protein sequence ID" value="GAH26583.1"/>
    <property type="molecule type" value="Genomic_DNA"/>
</dbReference>
<protein>
    <submittedName>
        <fullName evidence="1">Uncharacterized protein</fullName>
    </submittedName>
</protein>
<organism evidence="1">
    <name type="scientific">marine sediment metagenome</name>
    <dbReference type="NCBI Taxonomy" id="412755"/>
    <lineage>
        <taxon>unclassified sequences</taxon>
        <taxon>metagenomes</taxon>
        <taxon>ecological metagenomes</taxon>
    </lineage>
</organism>
<evidence type="ECO:0000313" key="1">
    <source>
        <dbReference type="EMBL" id="GAH26583.1"/>
    </source>
</evidence>